<dbReference type="RefSeq" id="WP_001182910.1">
    <property type="nucleotide sequence ID" value="NZ_AP031579.1"/>
</dbReference>
<dbReference type="EMBL" id="LN997846">
    <property type="protein sequence ID" value="CUW36514.1"/>
    <property type="molecule type" value="Genomic_DNA"/>
</dbReference>
<dbReference type="GO" id="GO:0016758">
    <property type="term" value="F:hexosyltransferase activity"/>
    <property type="evidence" value="ECO:0007669"/>
    <property type="project" value="UniProtKB-ARBA"/>
</dbReference>
<dbReference type="InterPro" id="IPR029044">
    <property type="entry name" value="Nucleotide-diphossugar_trans"/>
</dbReference>
<dbReference type="Proteomes" id="UP000066661">
    <property type="component" value="Chromosome I"/>
</dbReference>
<protein>
    <submittedName>
        <fullName evidence="1">Alpha-1,3-rhamnosyltransferase WapR</fullName>
    </submittedName>
</protein>
<dbReference type="SUPFAM" id="SSF53448">
    <property type="entry name" value="Nucleotide-diphospho-sugar transferases"/>
    <property type="match status" value="1"/>
</dbReference>
<keyword evidence="1" id="KW-0808">Transferase</keyword>
<gene>
    <name evidence="1" type="ORF">ABR2091_3134</name>
</gene>
<reference evidence="1 2" key="1">
    <citation type="submission" date="2015-12" db="EMBL/GenBank/DDBJ databases">
        <authorList>
            <person name="Wibberg D."/>
        </authorList>
    </citation>
    <scope>NUCLEOTIDE SEQUENCE [LARGE SCALE GENOMIC DNA]</scope>
    <source>
        <strain evidence="1">R2091</strain>
    </source>
</reference>
<organism evidence="1 2">
    <name type="scientific">Acinetobacter baumannii</name>
    <dbReference type="NCBI Taxonomy" id="470"/>
    <lineage>
        <taxon>Bacteria</taxon>
        <taxon>Pseudomonadati</taxon>
        <taxon>Pseudomonadota</taxon>
        <taxon>Gammaproteobacteria</taxon>
        <taxon>Moraxellales</taxon>
        <taxon>Moraxellaceae</taxon>
        <taxon>Acinetobacter</taxon>
        <taxon>Acinetobacter calcoaceticus/baumannii complex</taxon>
    </lineage>
</organism>
<dbReference type="Gene3D" id="3.90.550.10">
    <property type="entry name" value="Spore Coat Polysaccharide Biosynthesis Protein SpsA, Chain A"/>
    <property type="match status" value="1"/>
</dbReference>
<name>A0A4Q4HLG9_ACIBA</name>
<dbReference type="InterPro" id="IPR001173">
    <property type="entry name" value="Glyco_trans_2-like"/>
</dbReference>
<sequence length="281" mass="33037">MQPLVSVIIPCYNHRQYILDSIKSVINQTYKAIELIVIDDGSKDGSFEEIKKIESECRGRFKRFECYTRENKGLSATLNEAIQWCQGKYVSLIASDDIMFPEKTFRQVEYLENTPVIGVFSAVAIIDASGNAVTTRISNKTSFSFEDIILNKHDLPACTQMLRLSTLKDVNGYDKSIKVEDWYLWLKLTKNGERLDYIPEVFCGYRVHDSNFSHNHLAMYNDMKKIIQDYKFHFLYPLAEYKINRQITKALFKINKSFSGYLWLRVSNWFRYYLLKLKIWK</sequence>
<dbReference type="PANTHER" id="PTHR22916:SF3">
    <property type="entry name" value="UDP-GLCNAC:BETAGAL BETA-1,3-N-ACETYLGLUCOSAMINYLTRANSFERASE-LIKE PROTEIN 1"/>
    <property type="match status" value="1"/>
</dbReference>
<dbReference type="Pfam" id="PF00535">
    <property type="entry name" value="Glycos_transf_2"/>
    <property type="match status" value="1"/>
</dbReference>
<dbReference type="AlphaFoldDB" id="A0A4Q4HLG9"/>
<proteinExistence type="predicted"/>
<dbReference type="PANTHER" id="PTHR22916">
    <property type="entry name" value="GLYCOSYLTRANSFERASE"/>
    <property type="match status" value="1"/>
</dbReference>
<evidence type="ECO:0000313" key="1">
    <source>
        <dbReference type="EMBL" id="CUW36514.1"/>
    </source>
</evidence>
<accession>A0A4Q4HLG9</accession>
<evidence type="ECO:0000313" key="2">
    <source>
        <dbReference type="Proteomes" id="UP000066661"/>
    </source>
</evidence>